<evidence type="ECO:0000256" key="2">
    <source>
        <dbReference type="ARBA" id="ARBA00022481"/>
    </source>
</evidence>
<gene>
    <name evidence="7" type="ORF">A3B92_01420</name>
</gene>
<comment type="subcellular location">
    <subcellularLocation>
        <location evidence="1">Membrane</location>
        <topology evidence="1">Single-pass membrane protein</topology>
    </subcellularLocation>
</comment>
<proteinExistence type="predicted"/>
<keyword evidence="3 6" id="KW-0812">Transmembrane</keyword>
<dbReference type="SUPFAM" id="SSF54523">
    <property type="entry name" value="Pili subunits"/>
    <property type="match status" value="1"/>
</dbReference>
<accession>A0A1G1ZFZ4</accession>
<keyword evidence="2" id="KW-0488">Methylation</keyword>
<keyword evidence="4 6" id="KW-1133">Transmembrane helix</keyword>
<dbReference type="PANTHER" id="PTHR30093">
    <property type="entry name" value="GENERAL SECRETION PATHWAY PROTEIN G"/>
    <property type="match status" value="1"/>
</dbReference>
<dbReference type="NCBIfam" id="TIGR02532">
    <property type="entry name" value="IV_pilin_GFxxxE"/>
    <property type="match status" value="1"/>
</dbReference>
<keyword evidence="5 6" id="KW-0472">Membrane</keyword>
<dbReference type="GO" id="GO:0015628">
    <property type="term" value="P:protein secretion by the type II secretion system"/>
    <property type="evidence" value="ECO:0007669"/>
    <property type="project" value="InterPro"/>
</dbReference>
<feature type="transmembrane region" description="Helical" evidence="6">
    <location>
        <begin position="20"/>
        <end position="46"/>
    </location>
</feature>
<dbReference type="InterPro" id="IPR000983">
    <property type="entry name" value="Bac_GSPG_pilin"/>
</dbReference>
<dbReference type="PANTHER" id="PTHR30093:SF44">
    <property type="entry name" value="TYPE II SECRETION SYSTEM CORE PROTEIN G"/>
    <property type="match status" value="1"/>
</dbReference>
<dbReference type="AlphaFoldDB" id="A0A1G1ZFZ4"/>
<reference evidence="7 8" key="1">
    <citation type="journal article" date="2016" name="Nat. Commun.">
        <title>Thousands of microbial genomes shed light on interconnected biogeochemical processes in an aquifer system.</title>
        <authorList>
            <person name="Anantharaman K."/>
            <person name="Brown C.T."/>
            <person name="Hug L.A."/>
            <person name="Sharon I."/>
            <person name="Castelle C.J."/>
            <person name="Probst A.J."/>
            <person name="Thomas B.C."/>
            <person name="Singh A."/>
            <person name="Wilkins M.J."/>
            <person name="Karaoz U."/>
            <person name="Brodie E.L."/>
            <person name="Williams K.H."/>
            <person name="Hubbard S.S."/>
            <person name="Banfield J.F."/>
        </authorList>
    </citation>
    <scope>NUCLEOTIDE SEQUENCE [LARGE SCALE GENOMIC DNA]</scope>
</reference>
<dbReference type="Proteomes" id="UP000177960">
    <property type="component" value="Unassembled WGS sequence"/>
</dbReference>
<dbReference type="Gene3D" id="3.30.700.10">
    <property type="entry name" value="Glycoprotein, Type 4 Pilin"/>
    <property type="match status" value="1"/>
</dbReference>
<evidence type="ECO:0000256" key="1">
    <source>
        <dbReference type="ARBA" id="ARBA00004167"/>
    </source>
</evidence>
<name>A0A1G1ZFZ4_9BACT</name>
<evidence type="ECO:0000256" key="4">
    <source>
        <dbReference type="ARBA" id="ARBA00022989"/>
    </source>
</evidence>
<dbReference type="GO" id="GO:0016020">
    <property type="term" value="C:membrane"/>
    <property type="evidence" value="ECO:0007669"/>
    <property type="project" value="UniProtKB-SubCell"/>
</dbReference>
<organism evidence="7 8">
    <name type="scientific">Candidatus Harrisonbacteria bacterium RIFCSPHIGHO2_02_FULL_42_16</name>
    <dbReference type="NCBI Taxonomy" id="1798404"/>
    <lineage>
        <taxon>Bacteria</taxon>
        <taxon>Candidatus Harrisoniibacteriota</taxon>
    </lineage>
</organism>
<evidence type="ECO:0000256" key="5">
    <source>
        <dbReference type="ARBA" id="ARBA00023136"/>
    </source>
</evidence>
<dbReference type="PROSITE" id="PS00409">
    <property type="entry name" value="PROKAR_NTER_METHYL"/>
    <property type="match status" value="1"/>
</dbReference>
<dbReference type="InterPro" id="IPR045584">
    <property type="entry name" value="Pilin-like"/>
</dbReference>
<evidence type="ECO:0000256" key="3">
    <source>
        <dbReference type="ARBA" id="ARBA00022692"/>
    </source>
</evidence>
<evidence type="ECO:0000313" key="7">
    <source>
        <dbReference type="EMBL" id="OGY63431.1"/>
    </source>
</evidence>
<dbReference type="STRING" id="1798404.A3B92_01420"/>
<dbReference type="InterPro" id="IPR012902">
    <property type="entry name" value="N_methyl_site"/>
</dbReference>
<dbReference type="Pfam" id="PF07963">
    <property type="entry name" value="N_methyl"/>
    <property type="match status" value="1"/>
</dbReference>
<dbReference type="GO" id="GO:0015627">
    <property type="term" value="C:type II protein secretion system complex"/>
    <property type="evidence" value="ECO:0007669"/>
    <property type="project" value="InterPro"/>
</dbReference>
<evidence type="ECO:0008006" key="9">
    <source>
        <dbReference type="Google" id="ProtNLM"/>
    </source>
</evidence>
<dbReference type="PRINTS" id="PR00813">
    <property type="entry name" value="BCTERIALGSPG"/>
</dbReference>
<dbReference type="EMBL" id="MHJG01000022">
    <property type="protein sequence ID" value="OGY63431.1"/>
    <property type="molecule type" value="Genomic_DNA"/>
</dbReference>
<sequence length="157" mass="17087">MKIFVDSDKKFVGLNRSKGFTLIELLVVISIIGILASIFIVGLGGVREKARDTKRIADLRQVQNALELYYSKEEEYPKLDTWSGLQTTLIGASIGITKLPNDADTSYDYGSTDGTSYVLKAKLEVTGNPALNDDVDNVAGATVQGVDCADPNYCLQF</sequence>
<protein>
    <recommendedName>
        <fullName evidence="9">Type II secretion system protein GspG C-terminal domain-containing protein</fullName>
    </recommendedName>
</protein>
<comment type="caution">
    <text evidence="7">The sequence shown here is derived from an EMBL/GenBank/DDBJ whole genome shotgun (WGS) entry which is preliminary data.</text>
</comment>
<evidence type="ECO:0000256" key="6">
    <source>
        <dbReference type="SAM" id="Phobius"/>
    </source>
</evidence>
<evidence type="ECO:0000313" key="8">
    <source>
        <dbReference type="Proteomes" id="UP000177960"/>
    </source>
</evidence>